<dbReference type="Proteomes" id="UP000013827">
    <property type="component" value="Unassembled WGS sequence"/>
</dbReference>
<feature type="chain" id="PRO_5044053561" evidence="1">
    <location>
        <begin position="30"/>
        <end position="175"/>
    </location>
</feature>
<organism evidence="2 3">
    <name type="scientific">Emiliania huxleyi (strain CCMP1516)</name>
    <dbReference type="NCBI Taxonomy" id="280463"/>
    <lineage>
        <taxon>Eukaryota</taxon>
        <taxon>Haptista</taxon>
        <taxon>Haptophyta</taxon>
        <taxon>Prymnesiophyceae</taxon>
        <taxon>Isochrysidales</taxon>
        <taxon>Noelaerhabdaceae</taxon>
        <taxon>Emiliania</taxon>
    </lineage>
</organism>
<keyword evidence="3" id="KW-1185">Reference proteome</keyword>
<reference evidence="2" key="2">
    <citation type="submission" date="2024-10" db="UniProtKB">
        <authorList>
            <consortium name="EnsemblProtists"/>
        </authorList>
    </citation>
    <scope>IDENTIFICATION</scope>
</reference>
<dbReference type="EnsemblProtists" id="EOD22616">
    <property type="protein sequence ID" value="EOD22616"/>
    <property type="gene ID" value="EMIHUDRAFT_255045"/>
</dbReference>
<dbReference type="GeneID" id="17273664"/>
<evidence type="ECO:0000313" key="2">
    <source>
        <dbReference type="EnsemblProtists" id="EOD22616"/>
    </source>
</evidence>
<sequence>MSQPARRERRASWHIVCMLPSILWSTAVNLTIVDQNRRALLVAVCEERGILLARGKNSSFQRTRWHTMSQSLLDNWSDEGCAAAISEAAASPADPSAPNPLKVVLHDLSSAVVRGALEPERLVTVLSDAALVDRALLPRVQSDLADIFWFLGLRIEAEKSDEDGDGAPKQQLLAL</sequence>
<evidence type="ECO:0000256" key="1">
    <source>
        <dbReference type="SAM" id="SignalP"/>
    </source>
</evidence>
<name>A0A0D3JGI1_EMIH1</name>
<dbReference type="EnsemblProtists" id="EOD28117">
    <property type="protein sequence ID" value="EOD28117"/>
    <property type="gene ID" value="EMIHUDRAFT_254148"/>
</dbReference>
<protein>
    <submittedName>
        <fullName evidence="2">Uncharacterized protein</fullName>
    </submittedName>
</protein>
<dbReference type="AlphaFoldDB" id="A0A0D3JGI1"/>
<accession>A0A0D3JGI1</accession>
<dbReference type="RefSeq" id="XP_005780546.1">
    <property type="nucleotide sequence ID" value="XM_005780489.1"/>
</dbReference>
<keyword evidence="1" id="KW-0732">Signal</keyword>
<reference evidence="3" key="1">
    <citation type="journal article" date="2013" name="Nature">
        <title>Pan genome of the phytoplankton Emiliania underpins its global distribution.</title>
        <authorList>
            <person name="Read B.A."/>
            <person name="Kegel J."/>
            <person name="Klute M.J."/>
            <person name="Kuo A."/>
            <person name="Lefebvre S.C."/>
            <person name="Maumus F."/>
            <person name="Mayer C."/>
            <person name="Miller J."/>
            <person name="Monier A."/>
            <person name="Salamov A."/>
            <person name="Young J."/>
            <person name="Aguilar M."/>
            <person name="Claverie J.M."/>
            <person name="Frickenhaus S."/>
            <person name="Gonzalez K."/>
            <person name="Herman E.K."/>
            <person name="Lin Y.C."/>
            <person name="Napier J."/>
            <person name="Ogata H."/>
            <person name="Sarno A.F."/>
            <person name="Shmutz J."/>
            <person name="Schroeder D."/>
            <person name="de Vargas C."/>
            <person name="Verret F."/>
            <person name="von Dassow P."/>
            <person name="Valentin K."/>
            <person name="Van de Peer Y."/>
            <person name="Wheeler G."/>
            <person name="Dacks J.B."/>
            <person name="Delwiche C.F."/>
            <person name="Dyhrman S.T."/>
            <person name="Glockner G."/>
            <person name="John U."/>
            <person name="Richards T."/>
            <person name="Worden A.Z."/>
            <person name="Zhang X."/>
            <person name="Grigoriev I.V."/>
            <person name="Allen A.E."/>
            <person name="Bidle K."/>
            <person name="Borodovsky M."/>
            <person name="Bowler C."/>
            <person name="Brownlee C."/>
            <person name="Cock J.M."/>
            <person name="Elias M."/>
            <person name="Gladyshev V.N."/>
            <person name="Groth M."/>
            <person name="Guda C."/>
            <person name="Hadaegh A."/>
            <person name="Iglesias-Rodriguez M.D."/>
            <person name="Jenkins J."/>
            <person name="Jones B.M."/>
            <person name="Lawson T."/>
            <person name="Leese F."/>
            <person name="Lindquist E."/>
            <person name="Lobanov A."/>
            <person name="Lomsadze A."/>
            <person name="Malik S.B."/>
            <person name="Marsh M.E."/>
            <person name="Mackinder L."/>
            <person name="Mock T."/>
            <person name="Mueller-Roeber B."/>
            <person name="Pagarete A."/>
            <person name="Parker M."/>
            <person name="Probert I."/>
            <person name="Quesneville H."/>
            <person name="Raines C."/>
            <person name="Rensing S.A."/>
            <person name="Riano-Pachon D.M."/>
            <person name="Richier S."/>
            <person name="Rokitta S."/>
            <person name="Shiraiwa Y."/>
            <person name="Soanes D.M."/>
            <person name="van der Giezen M."/>
            <person name="Wahlund T.M."/>
            <person name="Williams B."/>
            <person name="Wilson W."/>
            <person name="Wolfe G."/>
            <person name="Wurch L.L."/>
        </authorList>
    </citation>
    <scope>NUCLEOTIDE SEQUENCE</scope>
</reference>
<dbReference type="KEGG" id="ehx:EMIHUDRAFT_254148"/>
<feature type="signal peptide" evidence="1">
    <location>
        <begin position="1"/>
        <end position="29"/>
    </location>
</feature>
<dbReference type="KEGG" id="ehx:EMIHUDRAFT_255045"/>
<evidence type="ECO:0000313" key="3">
    <source>
        <dbReference type="Proteomes" id="UP000013827"/>
    </source>
</evidence>
<dbReference type="HOGENOM" id="CLU_1536508_0_0_1"/>
<dbReference type="GeneID" id="17268163"/>
<dbReference type="RefSeq" id="XP_005775045.1">
    <property type="nucleotide sequence ID" value="XM_005774988.1"/>
</dbReference>
<dbReference type="PaxDb" id="2903-EOD22616"/>
<proteinExistence type="predicted"/>